<dbReference type="RefSeq" id="WP_164044036.1">
    <property type="nucleotide sequence ID" value="NZ_JAAGNZ010000008.1"/>
</dbReference>
<evidence type="ECO:0000259" key="2">
    <source>
        <dbReference type="Pfam" id="PF01051"/>
    </source>
</evidence>
<accession>A0A6M0IRU1</accession>
<name>A0A6M0IRU1_9BACT</name>
<dbReference type="Proteomes" id="UP000477386">
    <property type="component" value="Unassembled WGS sequence"/>
</dbReference>
<gene>
    <name evidence="3" type="ORF">GK091_27910</name>
</gene>
<dbReference type="AlphaFoldDB" id="A0A6M0IRU1"/>
<feature type="domain" description="Initiator Rep protein WH1" evidence="2">
    <location>
        <begin position="141"/>
        <end position="234"/>
    </location>
</feature>
<dbReference type="Pfam" id="PF21205">
    <property type="entry name" value="Rep3_C"/>
    <property type="match status" value="1"/>
</dbReference>
<reference evidence="3 4" key="1">
    <citation type="submission" date="2020-02" db="EMBL/GenBank/DDBJ databases">
        <title>Draft genome sequence of two Spirosoma agri KCTC 52727 and Spirosoma terrae KCTC 52035.</title>
        <authorList>
            <person name="Rojas J."/>
            <person name="Ambika Manirajan B."/>
            <person name="Ratering S."/>
            <person name="Suarez C."/>
            <person name="Schnell S."/>
        </authorList>
    </citation>
    <scope>NUCLEOTIDE SEQUENCE [LARGE SCALE GENOMIC DNA]</scope>
    <source>
        <strain evidence="3 4">KCTC 52727</strain>
    </source>
</reference>
<dbReference type="GO" id="GO:0003887">
    <property type="term" value="F:DNA-directed DNA polymerase activity"/>
    <property type="evidence" value="ECO:0007669"/>
    <property type="project" value="InterPro"/>
</dbReference>
<evidence type="ECO:0000256" key="1">
    <source>
        <dbReference type="ARBA" id="ARBA00038283"/>
    </source>
</evidence>
<evidence type="ECO:0000313" key="3">
    <source>
        <dbReference type="EMBL" id="NEU70722.1"/>
    </source>
</evidence>
<proteinExistence type="inferred from homology"/>
<comment type="similarity">
    <text evidence="1">Belongs to the initiator RepB protein family.</text>
</comment>
<dbReference type="InterPro" id="IPR000525">
    <property type="entry name" value="Initiator_Rep_WH1"/>
</dbReference>
<dbReference type="InterPro" id="IPR036388">
    <property type="entry name" value="WH-like_DNA-bd_sf"/>
</dbReference>
<dbReference type="Gene3D" id="1.10.10.10">
    <property type="entry name" value="Winged helix-like DNA-binding domain superfamily/Winged helix DNA-binding domain"/>
    <property type="match status" value="1"/>
</dbReference>
<dbReference type="Pfam" id="PF01051">
    <property type="entry name" value="Rep3_N"/>
    <property type="match status" value="1"/>
</dbReference>
<keyword evidence="4" id="KW-1185">Reference proteome</keyword>
<sequence length="411" mass="47566">MATFLFIWLPLINELILDETLKNMKREASITDKPGAQIKIFEIESTQILKLASVVQEPLDLLLAKNKHKLSVIDRRVYWYILAKMGELQTANRDEPLPIPAENLIFSIPVRDLYLTKPDALFSDEDSAVKRKSKQRGILTNKLTYSNFEAIAQQLIEKSIITVDHMDIIDPTKRKVGAIAIFPRVFYENGHLEVHVDRLIVPAMCTLGKGYAKFRRESAMSLGRDYSQILYVRLCRFLDLHLWRVKVVDLKEILEATSYERYSNFKQKVLTPCIEEINQRTDIHVECKEVRVGRAVDTLHFSIYLKQDKTNQQNQKQLRQEIDTDLRESILTLNLPLRQANVQAILSKRYTFSVVQQKAILAEETKLDKFIELDYKIVNGLLKIKTTPTRYIASILFPIKTGDSPLKLTFE</sequence>
<dbReference type="InterPro" id="IPR036390">
    <property type="entry name" value="WH_DNA-bd_sf"/>
</dbReference>
<protein>
    <submittedName>
        <fullName evidence="3">Replication initiation protein</fullName>
    </submittedName>
</protein>
<dbReference type="SUPFAM" id="SSF46785">
    <property type="entry name" value="Winged helix' DNA-binding domain"/>
    <property type="match status" value="1"/>
</dbReference>
<comment type="caution">
    <text evidence="3">The sequence shown here is derived from an EMBL/GenBank/DDBJ whole genome shotgun (WGS) entry which is preliminary data.</text>
</comment>
<organism evidence="3 4">
    <name type="scientific">Spirosoma agri</name>
    <dbReference type="NCBI Taxonomy" id="1987381"/>
    <lineage>
        <taxon>Bacteria</taxon>
        <taxon>Pseudomonadati</taxon>
        <taxon>Bacteroidota</taxon>
        <taxon>Cytophagia</taxon>
        <taxon>Cytophagales</taxon>
        <taxon>Cytophagaceae</taxon>
        <taxon>Spirosoma</taxon>
    </lineage>
</organism>
<evidence type="ECO:0000313" key="4">
    <source>
        <dbReference type="Proteomes" id="UP000477386"/>
    </source>
</evidence>
<dbReference type="GO" id="GO:0006270">
    <property type="term" value="P:DNA replication initiation"/>
    <property type="evidence" value="ECO:0007669"/>
    <property type="project" value="InterPro"/>
</dbReference>
<dbReference type="EMBL" id="JAAGNZ010000008">
    <property type="protein sequence ID" value="NEU70722.1"/>
    <property type="molecule type" value="Genomic_DNA"/>
</dbReference>